<reference evidence="1 2" key="1">
    <citation type="submission" date="2023-10" db="EMBL/GenBank/DDBJ databases">
        <title>Development of a sustainable strategy for remediation of hydrocarbon-contaminated territories based on the waste exchange concept.</title>
        <authorList>
            <person name="Krivoruchko A."/>
        </authorList>
    </citation>
    <scope>NUCLEOTIDE SEQUENCE [LARGE SCALE GENOMIC DNA]</scope>
    <source>
        <strain evidence="1 2">IEGM 1327</strain>
    </source>
</reference>
<dbReference type="InterPro" id="IPR027417">
    <property type="entry name" value="P-loop_NTPase"/>
</dbReference>
<feature type="non-terminal residue" evidence="1">
    <location>
        <position position="638"/>
    </location>
</feature>
<dbReference type="Proteomes" id="UP001186104">
    <property type="component" value="Unassembled WGS sequence"/>
</dbReference>
<dbReference type="Gene3D" id="1.25.40.10">
    <property type="entry name" value="Tetratricopeptide repeat domain"/>
    <property type="match status" value="1"/>
</dbReference>
<evidence type="ECO:0000313" key="1">
    <source>
        <dbReference type="EMBL" id="MDV6305507.1"/>
    </source>
</evidence>
<dbReference type="RefSeq" id="WP_317534248.1">
    <property type="nucleotide sequence ID" value="NZ_JAWLKF010000020.1"/>
</dbReference>
<gene>
    <name evidence="1" type="ORF">R3P93_23320</name>
</gene>
<comment type="caution">
    <text evidence="1">The sequence shown here is derived from an EMBL/GenBank/DDBJ whole genome shotgun (WGS) entry which is preliminary data.</text>
</comment>
<organism evidence="1 2">
    <name type="scientific">Rhodococcus cerastii</name>
    <dbReference type="NCBI Taxonomy" id="908616"/>
    <lineage>
        <taxon>Bacteria</taxon>
        <taxon>Bacillati</taxon>
        <taxon>Actinomycetota</taxon>
        <taxon>Actinomycetes</taxon>
        <taxon>Mycobacteriales</taxon>
        <taxon>Nocardiaceae</taxon>
        <taxon>Rhodococcus</taxon>
    </lineage>
</organism>
<name>A0ABU4D890_9NOCA</name>
<dbReference type="SUPFAM" id="SSF52540">
    <property type="entry name" value="P-loop containing nucleoside triphosphate hydrolases"/>
    <property type="match status" value="1"/>
</dbReference>
<evidence type="ECO:0008006" key="3">
    <source>
        <dbReference type="Google" id="ProtNLM"/>
    </source>
</evidence>
<protein>
    <recommendedName>
        <fullName evidence="3">AAA+ ATPase domain-containing protein</fullName>
    </recommendedName>
</protein>
<dbReference type="SUPFAM" id="SSF81901">
    <property type="entry name" value="HCP-like"/>
    <property type="match status" value="1"/>
</dbReference>
<sequence>MVSDTDKAPYKAWLAELDRVMTRRDVATAMREYVRAHQHLWELDDRPTTRDKWMKGSSAAQLDVLANNVGRWIGGSVPGPNILKMALISVVDKAVPEAPDSVRQLGQWGGFADVLDAADTSNRSGQKRGGAAAKYKAQQDHAEKTANVVRAAGRPDDIDAARDLEIGSSLFDDALPPYVARTADTLVAARLGDPRNHPITVIVGPPKSGKTRSLFHLLSAVTPQPVTWWHNPAPGALDTLIARLQAVKNDPARPDVVILDDAGYNGVTPDTGLTAPRIRKIASLTTSVVLIVHSADLASWKDHATGGRSAGGLETMMGIGASPTLVNLLDANTVDYSAELDDTELAAASQMLTDNDSSDLQGLDLTRLAEAMATVGKLHAAVQAASEHGGMRAALVDAAIDATITDPAGVDVDWLQTLTQIHYRRLARNARWQPAQFDIEFDDWATVGFSPGSPHAVLIRTDTHTPDSHGGERYRLLDALTPRLRAPDRDLTHLDPTTLHTARILRTSDFLIAHRRYDTAATWLLPAAHRGDPDSLLKLGSVTHEIGPEALVDGRAATGWWALAANRGDPAAAHNLGVTAQAIGFDAVIEGHTATEWRLIAADNGIAATAFNLGNAANQLGPDAAIEGHTATEWWRIA</sequence>
<keyword evidence="2" id="KW-1185">Reference proteome</keyword>
<proteinExistence type="predicted"/>
<evidence type="ECO:0000313" key="2">
    <source>
        <dbReference type="Proteomes" id="UP001186104"/>
    </source>
</evidence>
<accession>A0ABU4D890</accession>
<dbReference type="InterPro" id="IPR011990">
    <property type="entry name" value="TPR-like_helical_dom_sf"/>
</dbReference>
<dbReference type="EMBL" id="JAWLKF010000020">
    <property type="protein sequence ID" value="MDV6305507.1"/>
    <property type="molecule type" value="Genomic_DNA"/>
</dbReference>